<comment type="caution">
    <text evidence="1">The sequence shown here is derived from an EMBL/GenBank/DDBJ whole genome shotgun (WGS) entry which is preliminary data.</text>
</comment>
<evidence type="ECO:0000313" key="1">
    <source>
        <dbReference type="EMBL" id="KAF9652046.1"/>
    </source>
</evidence>
<keyword evidence="2" id="KW-1185">Reference proteome</keyword>
<evidence type="ECO:0000313" key="2">
    <source>
        <dbReference type="Proteomes" id="UP000886501"/>
    </source>
</evidence>
<accession>A0ACB6ZRI9</accession>
<name>A0ACB6ZRI9_THEGA</name>
<dbReference type="Proteomes" id="UP000886501">
    <property type="component" value="Unassembled WGS sequence"/>
</dbReference>
<dbReference type="EMBL" id="MU117971">
    <property type="protein sequence ID" value="KAF9652046.1"/>
    <property type="molecule type" value="Genomic_DNA"/>
</dbReference>
<organism evidence="1 2">
    <name type="scientific">Thelephora ganbajun</name>
    <name type="common">Ganba fungus</name>
    <dbReference type="NCBI Taxonomy" id="370292"/>
    <lineage>
        <taxon>Eukaryota</taxon>
        <taxon>Fungi</taxon>
        <taxon>Dikarya</taxon>
        <taxon>Basidiomycota</taxon>
        <taxon>Agaricomycotina</taxon>
        <taxon>Agaricomycetes</taxon>
        <taxon>Thelephorales</taxon>
        <taxon>Thelephoraceae</taxon>
        <taxon>Thelephora</taxon>
    </lineage>
</organism>
<proteinExistence type="predicted"/>
<reference evidence="1" key="2">
    <citation type="journal article" date="2020" name="Nat. Commun.">
        <title>Large-scale genome sequencing of mycorrhizal fungi provides insights into the early evolution of symbiotic traits.</title>
        <authorList>
            <person name="Miyauchi S."/>
            <person name="Kiss E."/>
            <person name="Kuo A."/>
            <person name="Drula E."/>
            <person name="Kohler A."/>
            <person name="Sanchez-Garcia M."/>
            <person name="Morin E."/>
            <person name="Andreopoulos B."/>
            <person name="Barry K.W."/>
            <person name="Bonito G."/>
            <person name="Buee M."/>
            <person name="Carver A."/>
            <person name="Chen C."/>
            <person name="Cichocki N."/>
            <person name="Clum A."/>
            <person name="Culley D."/>
            <person name="Crous P.W."/>
            <person name="Fauchery L."/>
            <person name="Girlanda M."/>
            <person name="Hayes R.D."/>
            <person name="Keri Z."/>
            <person name="LaButti K."/>
            <person name="Lipzen A."/>
            <person name="Lombard V."/>
            <person name="Magnuson J."/>
            <person name="Maillard F."/>
            <person name="Murat C."/>
            <person name="Nolan M."/>
            <person name="Ohm R.A."/>
            <person name="Pangilinan J."/>
            <person name="Pereira M.F."/>
            <person name="Perotto S."/>
            <person name="Peter M."/>
            <person name="Pfister S."/>
            <person name="Riley R."/>
            <person name="Sitrit Y."/>
            <person name="Stielow J.B."/>
            <person name="Szollosi G."/>
            <person name="Zifcakova L."/>
            <person name="Stursova M."/>
            <person name="Spatafora J.W."/>
            <person name="Tedersoo L."/>
            <person name="Vaario L.M."/>
            <person name="Yamada A."/>
            <person name="Yan M."/>
            <person name="Wang P."/>
            <person name="Xu J."/>
            <person name="Bruns T."/>
            <person name="Baldrian P."/>
            <person name="Vilgalys R."/>
            <person name="Dunand C."/>
            <person name="Henrissat B."/>
            <person name="Grigoriev I.V."/>
            <person name="Hibbett D."/>
            <person name="Nagy L.G."/>
            <person name="Martin F.M."/>
        </authorList>
    </citation>
    <scope>NUCLEOTIDE SEQUENCE</scope>
    <source>
        <strain evidence="1">P2</strain>
    </source>
</reference>
<protein>
    <submittedName>
        <fullName evidence="1">FMN-linked oxidoreductase</fullName>
    </submittedName>
</protein>
<reference evidence="1" key="1">
    <citation type="submission" date="2019-10" db="EMBL/GenBank/DDBJ databases">
        <authorList>
            <consortium name="DOE Joint Genome Institute"/>
            <person name="Kuo A."/>
            <person name="Miyauchi S."/>
            <person name="Kiss E."/>
            <person name="Drula E."/>
            <person name="Kohler A."/>
            <person name="Sanchez-Garcia M."/>
            <person name="Andreopoulos B."/>
            <person name="Barry K.W."/>
            <person name="Bonito G."/>
            <person name="Buee M."/>
            <person name="Carver A."/>
            <person name="Chen C."/>
            <person name="Cichocki N."/>
            <person name="Clum A."/>
            <person name="Culley D."/>
            <person name="Crous P.W."/>
            <person name="Fauchery L."/>
            <person name="Girlanda M."/>
            <person name="Hayes R."/>
            <person name="Keri Z."/>
            <person name="Labutti K."/>
            <person name="Lipzen A."/>
            <person name="Lombard V."/>
            <person name="Magnuson J."/>
            <person name="Maillard F."/>
            <person name="Morin E."/>
            <person name="Murat C."/>
            <person name="Nolan M."/>
            <person name="Ohm R."/>
            <person name="Pangilinan J."/>
            <person name="Pereira M."/>
            <person name="Perotto S."/>
            <person name="Peter M."/>
            <person name="Riley R."/>
            <person name="Sitrit Y."/>
            <person name="Stielow B."/>
            <person name="Szollosi G."/>
            <person name="Zifcakova L."/>
            <person name="Stursova M."/>
            <person name="Spatafora J.W."/>
            <person name="Tedersoo L."/>
            <person name="Vaario L.-M."/>
            <person name="Yamada A."/>
            <person name="Yan M."/>
            <person name="Wang P."/>
            <person name="Xu J."/>
            <person name="Bruns T."/>
            <person name="Baldrian P."/>
            <person name="Vilgalys R."/>
            <person name="Henrissat B."/>
            <person name="Grigoriev I.V."/>
            <person name="Hibbett D."/>
            <person name="Nagy L.G."/>
            <person name="Martin F.M."/>
        </authorList>
    </citation>
    <scope>NUCLEOTIDE SEQUENCE</scope>
    <source>
        <strain evidence="1">P2</strain>
    </source>
</reference>
<sequence>MVDINRIRIEPSIINTSCAWASELAQLEDLYKSPYTGAVTTRTATLGGFAEDSSHAVVFGSTSASTLNSYGYSPHPLSSYIKWTHAILSRDTQSKPLIISITSNSASELVQMVEDVQKLRQRLGDSVKDIPSRVAIELNTSCPNIRGKPPPAYSFTTLLPILGVLTRAYRTDRTLTIGLKLAPYVASFQFEEVVKSIATSSYDLEDGNRANPFAFLTCTNTVGNSLLFVHQTTSSLAIGNGADMYALGPVLGGLAGEPIHALSLGNVFSFARLLENHEDKAVRMIKLIGVGGVVDKQGVERMRKVGAAVVGCATLLGREGVKGFEKLA</sequence>
<gene>
    <name evidence="1" type="ORF">BDM02DRAFT_3109820</name>
</gene>